<evidence type="ECO:0000313" key="2">
    <source>
        <dbReference type="Proteomes" id="UP000198744"/>
    </source>
</evidence>
<protein>
    <submittedName>
        <fullName evidence="1">Uncharacterized protein</fullName>
    </submittedName>
</protein>
<accession>A0A1H7Y9I7</accession>
<sequence length="210" mass="24458">MQRPKKNFLVFKIYVKREGLTVARFSIYSLSSQNNVGAMQKLNECQIPCLAEIAVGKAAVGPQSLINHLKRALAKPWNYYLRKKLKKIFTIFSKGKAKRVNKYDALGIKAGDLIRIRPAKEIEATLDRWKELKGCAFLEYMWQYCGTTHRVLQSVERFLDERDYQVKKCKGIVLLEGVICRGTPVFGRCDRCCHLFWREEWLEKIDEFSN</sequence>
<evidence type="ECO:0000313" key="1">
    <source>
        <dbReference type="EMBL" id="SEM42663.1"/>
    </source>
</evidence>
<reference evidence="1 2" key="1">
    <citation type="submission" date="2016-10" db="EMBL/GenBank/DDBJ databases">
        <authorList>
            <person name="de Groot N.N."/>
        </authorList>
    </citation>
    <scope>NUCLEOTIDE SEQUENCE [LARGE SCALE GENOMIC DNA]</scope>
    <source>
        <strain evidence="1 2">DSM 8423</strain>
    </source>
</reference>
<gene>
    <name evidence="1" type="ORF">SAMN04489760_1157</name>
</gene>
<dbReference type="EMBL" id="FOBS01000015">
    <property type="protein sequence ID" value="SEM42663.1"/>
    <property type="molecule type" value="Genomic_DNA"/>
</dbReference>
<proteinExistence type="predicted"/>
<name>A0A1H7Y9I7_9BACT</name>
<organism evidence="1 2">
    <name type="scientific">Syntrophus gentianae</name>
    <dbReference type="NCBI Taxonomy" id="43775"/>
    <lineage>
        <taxon>Bacteria</taxon>
        <taxon>Pseudomonadati</taxon>
        <taxon>Thermodesulfobacteriota</taxon>
        <taxon>Syntrophia</taxon>
        <taxon>Syntrophales</taxon>
        <taxon>Syntrophaceae</taxon>
        <taxon>Syntrophus</taxon>
    </lineage>
</organism>
<keyword evidence="2" id="KW-1185">Reference proteome</keyword>
<dbReference type="Proteomes" id="UP000198744">
    <property type="component" value="Unassembled WGS sequence"/>
</dbReference>
<dbReference type="AlphaFoldDB" id="A0A1H7Y9I7"/>
<dbReference type="STRING" id="43775.SAMN04489760_1157"/>